<protein>
    <submittedName>
        <fullName evidence="8">4Fe-4S binding protein</fullName>
    </submittedName>
</protein>
<keyword evidence="4" id="KW-0677">Repeat</keyword>
<sequence>MAVYVDIGRCIGCRSCEVACERVHGGRGHVHVHFVGDFASVPIFCHHCEEASCAAACFSGALHKEGDRTAFDVEKCTGCGLCNLACPFGVVWTEKIAHKCDLCEGRPEPTCVTTCPANALSTDLDLLSCRARSREARAIAMGGRR</sequence>
<proteinExistence type="predicted"/>
<evidence type="ECO:0000256" key="2">
    <source>
        <dbReference type="ARBA" id="ARBA00022485"/>
    </source>
</evidence>
<keyword evidence="9" id="KW-1185">Reference proteome</keyword>
<dbReference type="PANTHER" id="PTHR43545:SF6">
    <property type="entry name" value="FORMATE DEHYDROGENASE, NITRATE-INDUCIBLE, IRON-SULFUR SUBUNIT"/>
    <property type="match status" value="1"/>
</dbReference>
<evidence type="ECO:0000256" key="1">
    <source>
        <dbReference type="ARBA" id="ARBA00004196"/>
    </source>
</evidence>
<evidence type="ECO:0000256" key="6">
    <source>
        <dbReference type="ARBA" id="ARBA00023014"/>
    </source>
</evidence>
<keyword evidence="6" id="KW-0411">Iron-sulfur</keyword>
<dbReference type="Proteomes" id="UP001215956">
    <property type="component" value="Unassembled WGS sequence"/>
</dbReference>
<dbReference type="RefSeq" id="WP_316968384.1">
    <property type="nucleotide sequence ID" value="NZ_JARFPL010000008.1"/>
</dbReference>
<comment type="caution">
    <text evidence="8">The sequence shown here is derived from an EMBL/GenBank/DDBJ whole genome shotgun (WGS) entry which is preliminary data.</text>
</comment>
<dbReference type="PANTHER" id="PTHR43545">
    <property type="entry name" value="FORMATE DEHYDROGENASE, NITRATE-INDUCIBLE, IRON-SULFUR SUBUNIT"/>
    <property type="match status" value="1"/>
</dbReference>
<dbReference type="InterPro" id="IPR017900">
    <property type="entry name" value="4Fe4S_Fe_S_CS"/>
</dbReference>
<dbReference type="InterPro" id="IPR051555">
    <property type="entry name" value="FDH_Electron_Transfer_Unit"/>
</dbReference>
<feature type="domain" description="4Fe-4S ferredoxin-type" evidence="7">
    <location>
        <begin position="1"/>
        <end position="20"/>
    </location>
</feature>
<dbReference type="EMBL" id="JARFPL010000008">
    <property type="protein sequence ID" value="MDF0592675.1"/>
    <property type="molecule type" value="Genomic_DNA"/>
</dbReference>
<keyword evidence="5" id="KW-0408">Iron</keyword>
<name>A0ABT5XDE1_9EURY</name>
<evidence type="ECO:0000259" key="7">
    <source>
        <dbReference type="PROSITE" id="PS51379"/>
    </source>
</evidence>
<dbReference type="SUPFAM" id="SSF54862">
    <property type="entry name" value="4Fe-4S ferredoxins"/>
    <property type="match status" value="1"/>
</dbReference>
<accession>A0ABT5XDE1</accession>
<evidence type="ECO:0000313" key="9">
    <source>
        <dbReference type="Proteomes" id="UP001215956"/>
    </source>
</evidence>
<dbReference type="PROSITE" id="PS00198">
    <property type="entry name" value="4FE4S_FER_1"/>
    <property type="match status" value="1"/>
</dbReference>
<keyword evidence="3" id="KW-0479">Metal-binding</keyword>
<dbReference type="Gene3D" id="3.30.70.20">
    <property type="match status" value="2"/>
</dbReference>
<feature type="domain" description="4Fe-4S ferredoxin-type" evidence="7">
    <location>
        <begin position="67"/>
        <end position="96"/>
    </location>
</feature>
<keyword evidence="2" id="KW-0004">4Fe-4S</keyword>
<dbReference type="PROSITE" id="PS51379">
    <property type="entry name" value="4FE4S_FER_2"/>
    <property type="match status" value="2"/>
</dbReference>
<evidence type="ECO:0000256" key="3">
    <source>
        <dbReference type="ARBA" id="ARBA00022723"/>
    </source>
</evidence>
<organism evidence="8 9">
    <name type="scientific">Candidatus Methanocrinis alkalitolerans</name>
    <dbReference type="NCBI Taxonomy" id="3033395"/>
    <lineage>
        <taxon>Archaea</taxon>
        <taxon>Methanobacteriati</taxon>
        <taxon>Methanobacteriota</taxon>
        <taxon>Stenosarchaea group</taxon>
        <taxon>Methanomicrobia</taxon>
        <taxon>Methanotrichales</taxon>
        <taxon>Methanotrichaceae</taxon>
        <taxon>Methanocrinis</taxon>
    </lineage>
</organism>
<dbReference type="InterPro" id="IPR017896">
    <property type="entry name" value="4Fe4S_Fe-S-bd"/>
</dbReference>
<evidence type="ECO:0000256" key="4">
    <source>
        <dbReference type="ARBA" id="ARBA00022737"/>
    </source>
</evidence>
<gene>
    <name evidence="8" type="ORF">P0O24_03660</name>
</gene>
<dbReference type="Pfam" id="PF13247">
    <property type="entry name" value="Fer4_11"/>
    <property type="match status" value="1"/>
</dbReference>
<evidence type="ECO:0000256" key="5">
    <source>
        <dbReference type="ARBA" id="ARBA00023004"/>
    </source>
</evidence>
<evidence type="ECO:0000313" key="8">
    <source>
        <dbReference type="EMBL" id="MDF0592675.1"/>
    </source>
</evidence>
<comment type="subcellular location">
    <subcellularLocation>
        <location evidence="1">Cell envelope</location>
    </subcellularLocation>
</comment>
<reference evidence="8 9" key="1">
    <citation type="submission" date="2023-03" db="EMBL/GenBank/DDBJ databases">
        <title>Whole genome sequencing of Methanotrichaceae archaeon M04Ac.</title>
        <authorList>
            <person name="Khomyakova M.A."/>
            <person name="Merkel A.Y."/>
            <person name="Slobodkin A.I."/>
        </authorList>
    </citation>
    <scope>NUCLEOTIDE SEQUENCE [LARGE SCALE GENOMIC DNA]</scope>
    <source>
        <strain evidence="8 9">M04Ac</strain>
    </source>
</reference>